<dbReference type="OrthoDB" id="9795524at2"/>
<dbReference type="SUPFAM" id="SSF54523">
    <property type="entry name" value="Pili subunits"/>
    <property type="match status" value="1"/>
</dbReference>
<dbReference type="EMBL" id="AP013066">
    <property type="protein sequence ID" value="BAN34411.1"/>
    <property type="molecule type" value="Genomic_DNA"/>
</dbReference>
<dbReference type="Pfam" id="PF07963">
    <property type="entry name" value="N_methyl"/>
    <property type="match status" value="1"/>
</dbReference>
<keyword evidence="1" id="KW-0812">Transmembrane</keyword>
<reference evidence="2 3" key="1">
    <citation type="journal article" date="2012" name="Appl. Environ. Microbiol.">
        <title>Draft genome sequence of a psychrotolerant sulfur-oxidizing bacterium, Sulfuricella denitrificans skB26, and proteomic insights into cold adaptation.</title>
        <authorList>
            <person name="Watanabe T."/>
            <person name="Kojima H."/>
            <person name="Fukui M."/>
        </authorList>
    </citation>
    <scope>NUCLEOTIDE SEQUENCE [LARGE SCALE GENOMIC DNA]</scope>
    <source>
        <strain evidence="3">skB26</strain>
    </source>
</reference>
<evidence type="ECO:0000256" key="1">
    <source>
        <dbReference type="SAM" id="Phobius"/>
    </source>
</evidence>
<feature type="transmembrane region" description="Helical" evidence="1">
    <location>
        <begin position="6"/>
        <end position="28"/>
    </location>
</feature>
<dbReference type="STRING" id="1163617.SCD_n00564"/>
<sequence>MKKAQSGFTLVEIAIVLVIIGLLLGGVLKGQEMIENAKIKNAVNDMNGVTAAYNSYIDRFRRLPGDDGPLLTLQARGGPWANVTAGGNNNGIILISQANTFTAGGESVAFWQSLKAAGFISGNPADIGVAALPRNAFNALTGVGTGVTPATGTAVFSVCLSQVPGKAARAIDTQFDDGLPNQGSVLATLGAAGVNTAPGAAAATYSDANQYTVCKAM</sequence>
<dbReference type="AlphaFoldDB" id="S6AF01"/>
<dbReference type="HOGENOM" id="CLU_078515_1_0_4"/>
<keyword evidence="1" id="KW-1133">Transmembrane helix</keyword>
<dbReference type="InterPro" id="IPR012902">
    <property type="entry name" value="N_methyl_site"/>
</dbReference>
<evidence type="ECO:0000313" key="3">
    <source>
        <dbReference type="Proteomes" id="UP000015559"/>
    </source>
</evidence>
<keyword evidence="3" id="KW-1185">Reference proteome</keyword>
<evidence type="ECO:0008006" key="4">
    <source>
        <dbReference type="Google" id="ProtNLM"/>
    </source>
</evidence>
<gene>
    <name evidence="2" type="ORF">SCD_n00564</name>
</gene>
<name>S6AF01_SULDS</name>
<dbReference type="KEGG" id="sdr:SCD_n00564"/>
<dbReference type="Proteomes" id="UP000015559">
    <property type="component" value="Chromosome"/>
</dbReference>
<accession>S6AF01</accession>
<dbReference type="PROSITE" id="PS00409">
    <property type="entry name" value="PROKAR_NTER_METHYL"/>
    <property type="match status" value="1"/>
</dbReference>
<dbReference type="InterPro" id="IPR045584">
    <property type="entry name" value="Pilin-like"/>
</dbReference>
<dbReference type="NCBIfam" id="TIGR02532">
    <property type="entry name" value="IV_pilin_GFxxxE"/>
    <property type="match status" value="1"/>
</dbReference>
<keyword evidence="1" id="KW-0472">Membrane</keyword>
<evidence type="ECO:0000313" key="2">
    <source>
        <dbReference type="EMBL" id="BAN34411.1"/>
    </source>
</evidence>
<proteinExistence type="predicted"/>
<organism evidence="2 3">
    <name type="scientific">Sulfuricella denitrificans (strain DSM 22764 / NBRC 105220 / skB26)</name>
    <dbReference type="NCBI Taxonomy" id="1163617"/>
    <lineage>
        <taxon>Bacteria</taxon>
        <taxon>Pseudomonadati</taxon>
        <taxon>Pseudomonadota</taxon>
        <taxon>Betaproteobacteria</taxon>
        <taxon>Nitrosomonadales</taxon>
        <taxon>Sulfuricellaceae</taxon>
        <taxon>Sulfuricella</taxon>
    </lineage>
</organism>
<dbReference type="Gene3D" id="3.30.700.10">
    <property type="entry name" value="Glycoprotein, Type 4 Pilin"/>
    <property type="match status" value="1"/>
</dbReference>
<dbReference type="RefSeq" id="WP_009206641.1">
    <property type="nucleotide sequence ID" value="NC_022357.1"/>
</dbReference>
<dbReference type="eggNOG" id="COG4968">
    <property type="taxonomic scope" value="Bacteria"/>
</dbReference>
<protein>
    <recommendedName>
        <fullName evidence="4">Prepilin-type N-terminal cleavage/methylation domain-containing protein</fullName>
    </recommendedName>
</protein>